<feature type="domain" description="PH" evidence="2">
    <location>
        <begin position="388"/>
        <end position="542"/>
    </location>
</feature>
<dbReference type="SMART" id="SM00233">
    <property type="entry name" value="PH"/>
    <property type="match status" value="2"/>
</dbReference>
<dbReference type="InterPro" id="IPR051707">
    <property type="entry name" value="PI-Interact_SigTrans_Reg"/>
</dbReference>
<dbReference type="PaxDb" id="214684-Q5KHK2"/>
<feature type="compositionally biased region" description="Polar residues" evidence="1">
    <location>
        <begin position="317"/>
        <end position="330"/>
    </location>
</feature>
<dbReference type="FunFam" id="2.30.29.30:FF:000286">
    <property type="entry name" value="PH-protein kinase domain containing protein"/>
    <property type="match status" value="1"/>
</dbReference>
<dbReference type="Proteomes" id="UP000002149">
    <property type="component" value="Chromosome 4"/>
</dbReference>
<name>Q5KHK2_CRYD1</name>
<feature type="compositionally biased region" description="Polar residues" evidence="1">
    <location>
        <begin position="657"/>
        <end position="685"/>
    </location>
</feature>
<dbReference type="PROSITE" id="PS50003">
    <property type="entry name" value="PH_DOMAIN"/>
    <property type="match status" value="2"/>
</dbReference>
<feature type="region of interest" description="Disordered" evidence="1">
    <location>
        <begin position="248"/>
        <end position="279"/>
    </location>
</feature>
<dbReference type="Gene3D" id="2.30.29.30">
    <property type="entry name" value="Pleckstrin-homology domain (PH domain)/Phosphotyrosine-binding domain (PTB)"/>
    <property type="match status" value="2"/>
</dbReference>
<accession>Q5KHK2</accession>
<reference evidence="3 4" key="1">
    <citation type="journal article" date="2005" name="Science">
        <title>The genome of the basidiomycetous yeast and human pathogen Cryptococcus neoformans.</title>
        <authorList>
            <person name="Loftus B.J."/>
            <person name="Fung E."/>
            <person name="Roncaglia P."/>
            <person name="Rowley D."/>
            <person name="Amedeo P."/>
            <person name="Bruno D."/>
            <person name="Vamathevan J."/>
            <person name="Miranda M."/>
            <person name="Anderson I.J."/>
            <person name="Fraser J.A."/>
            <person name="Allen J.E."/>
            <person name="Bosdet I.E."/>
            <person name="Brent M.R."/>
            <person name="Chiu R."/>
            <person name="Doering T.L."/>
            <person name="Donlin M.J."/>
            <person name="D'Souza C.A."/>
            <person name="Fox D.S."/>
            <person name="Grinberg V."/>
            <person name="Fu J."/>
            <person name="Fukushima M."/>
            <person name="Haas B.J."/>
            <person name="Huang J.C."/>
            <person name="Janbon G."/>
            <person name="Jones S.J."/>
            <person name="Koo H.L."/>
            <person name="Krzywinski M.I."/>
            <person name="Kwon-Chung J.K."/>
            <person name="Lengeler K.B."/>
            <person name="Maiti R."/>
            <person name="Marra M.A."/>
            <person name="Marra R.E."/>
            <person name="Mathewson C.A."/>
            <person name="Mitchell T.G."/>
            <person name="Pertea M."/>
            <person name="Riggs F.R."/>
            <person name="Salzberg S.L."/>
            <person name="Schein J.E."/>
            <person name="Shvartsbeyn A."/>
            <person name="Shin H."/>
            <person name="Shumway M."/>
            <person name="Specht C.A."/>
            <person name="Suh B.B."/>
            <person name="Tenney A."/>
            <person name="Utterback T.R."/>
            <person name="Wickes B.L."/>
            <person name="Wortman J.R."/>
            <person name="Wye N.H."/>
            <person name="Kronstad J.W."/>
            <person name="Lodge J.K."/>
            <person name="Heitman J."/>
            <person name="Davis R.W."/>
            <person name="Fraser C.M."/>
            <person name="Hyman R.W."/>
        </authorList>
    </citation>
    <scope>NUCLEOTIDE SEQUENCE [LARGE SCALE GENOMIC DNA]</scope>
    <source>
        <strain evidence="4">JEC21 / ATCC MYA-565</strain>
    </source>
</reference>
<dbReference type="PANTHER" id="PTHR14336">
    <property type="entry name" value="TANDEM PH DOMAIN CONTAINING PROTEIN"/>
    <property type="match status" value="1"/>
</dbReference>
<organism evidence="3 4">
    <name type="scientific">Cryptococcus deneoformans (strain JEC21 / ATCC MYA-565)</name>
    <name type="common">Cryptococcus neoformans var. neoformans serotype D</name>
    <dbReference type="NCBI Taxonomy" id="214684"/>
    <lineage>
        <taxon>Eukaryota</taxon>
        <taxon>Fungi</taxon>
        <taxon>Dikarya</taxon>
        <taxon>Basidiomycota</taxon>
        <taxon>Agaricomycotina</taxon>
        <taxon>Tremellomycetes</taxon>
        <taxon>Tremellales</taxon>
        <taxon>Cryptococcaceae</taxon>
        <taxon>Cryptococcus</taxon>
        <taxon>Cryptococcus neoformans species complex</taxon>
    </lineage>
</organism>
<feature type="compositionally biased region" description="Low complexity" evidence="1">
    <location>
        <begin position="626"/>
        <end position="656"/>
    </location>
</feature>
<feature type="domain" description="PH" evidence="2">
    <location>
        <begin position="149"/>
        <end position="244"/>
    </location>
</feature>
<dbReference type="VEuPathDB" id="FungiDB:CND06180"/>
<evidence type="ECO:0000313" key="3">
    <source>
        <dbReference type="EMBL" id="AAW42781.1"/>
    </source>
</evidence>
<dbReference type="AlphaFoldDB" id="Q5KHK2"/>
<sequence length="705" mass="76799">MSGPQQQPIPAPPPSQSEIERKLSFRSTVPARPIDSPKKPRKLSHTLPHSALSGNDSDSSIASSVPAQSIISPNASGHPTSPLLTPATTSVGGLSAIAENKFGGDEEIVSMMELEDVEEEGEEAVEGAESASEDEEAHDELQRGMEGQRVVMSGYLYKKQEKRRAWKKRWFVLRNEKLAYYKDDKEYSLKRVINLREIHTVAPVVIKKHPNTFGIVVPKRTFFVKAPSPAEMDEWVHAINEMRRRISEKEEEAKRDHHPKSMSIPRNPPTLHSIDTVSPSNATYIGPMVSSPQPTVFSPSSPIDNNLTSRFAKISLPSRSPSNHTLQGSHIPSGISSIASRGVSGSSKREPSTGSISSADHLRNVRPPVSSEDEDELETPVAPADPKKVILSAYLMKQSKRRKDVWRKRWFVLTSSALAYSRSHMETKAQQVIPLSSILDALEVLDTASDGNESDRLSAHGHTHPAHSNSHHSFTHAQSPTSSSRQFMRGRLGSNSTSADTRLSKDDEHIFRLITAKRTFHLCAPTEEDEIKWLAAFRALLEQQRGERSSSFNVGGSSAQSSQQAQAQTQAQALPQGQGKRMSVPIITQQPPTPGLSSSVSHSSSVQEPMSASSVLEPPIPASGVASLPALPSASQTASTPTSTQSHLQTQQSQAQDPSSVQSQVYVGSAPSSHAGQRGRSATYTAKSAVADVVRRFQAEKERET</sequence>
<evidence type="ECO:0000256" key="1">
    <source>
        <dbReference type="SAM" id="MobiDB-lite"/>
    </source>
</evidence>
<dbReference type="GO" id="GO:0005543">
    <property type="term" value="F:phospholipid binding"/>
    <property type="evidence" value="ECO:0000318"/>
    <property type="project" value="GO_Central"/>
</dbReference>
<evidence type="ECO:0000313" key="4">
    <source>
        <dbReference type="Proteomes" id="UP000002149"/>
    </source>
</evidence>
<dbReference type="OrthoDB" id="2157866at2759"/>
<evidence type="ECO:0000259" key="2">
    <source>
        <dbReference type="PROSITE" id="PS50003"/>
    </source>
</evidence>
<dbReference type="InterPro" id="IPR001849">
    <property type="entry name" value="PH_domain"/>
</dbReference>
<feature type="compositionally biased region" description="Low complexity" evidence="1">
    <location>
        <begin position="333"/>
        <end position="346"/>
    </location>
</feature>
<feature type="compositionally biased region" description="Basic residues" evidence="1">
    <location>
        <begin position="459"/>
        <end position="474"/>
    </location>
</feature>
<dbReference type="HOGENOM" id="CLU_379469_0_0_1"/>
<feature type="region of interest" description="Disordered" evidence="1">
    <location>
        <begin position="450"/>
        <end position="502"/>
    </location>
</feature>
<dbReference type="InParanoid" id="Q5KHK2"/>
<proteinExistence type="predicted"/>
<dbReference type="GO" id="GO:0005886">
    <property type="term" value="C:plasma membrane"/>
    <property type="evidence" value="ECO:0000318"/>
    <property type="project" value="GO_Central"/>
</dbReference>
<protein>
    <submittedName>
        <fullName evidence="3">PH (Pleckstrin homology) domain-containing protein, putative</fullName>
    </submittedName>
</protein>
<dbReference type="CDD" id="cd13298">
    <property type="entry name" value="PH1_PH_fungal"/>
    <property type="match status" value="1"/>
</dbReference>
<keyword evidence="4" id="KW-1185">Reference proteome</keyword>
<dbReference type="eggNOG" id="ENOG502S0C3">
    <property type="taxonomic scope" value="Eukaryota"/>
</dbReference>
<dbReference type="EMBL" id="AE017344">
    <property type="protein sequence ID" value="AAW42781.1"/>
    <property type="molecule type" value="Genomic_DNA"/>
</dbReference>
<feature type="compositionally biased region" description="Polar residues" evidence="1">
    <location>
        <begin position="475"/>
        <end position="486"/>
    </location>
</feature>
<feature type="region of interest" description="Disordered" evidence="1">
    <location>
        <begin position="548"/>
        <end position="685"/>
    </location>
</feature>
<gene>
    <name evidence="3" type="ordered locus">CND06180</name>
</gene>
<dbReference type="OMA" id="SWKPAYL"/>
<dbReference type="Pfam" id="PF00169">
    <property type="entry name" value="PH"/>
    <property type="match status" value="2"/>
</dbReference>
<dbReference type="KEGG" id="cne:CND06180"/>
<dbReference type="SUPFAM" id="SSF50729">
    <property type="entry name" value="PH domain-like"/>
    <property type="match status" value="2"/>
</dbReference>
<dbReference type="GeneID" id="3257478"/>
<feature type="compositionally biased region" description="Low complexity" evidence="1">
    <location>
        <begin position="56"/>
        <end position="87"/>
    </location>
</feature>
<dbReference type="RefSeq" id="XP_570088.1">
    <property type="nucleotide sequence ID" value="XM_570088.2"/>
</dbReference>
<dbReference type="STRING" id="214684.Q5KHK2"/>
<feature type="region of interest" description="Disordered" evidence="1">
    <location>
        <begin position="1"/>
        <end position="87"/>
    </location>
</feature>
<feature type="region of interest" description="Disordered" evidence="1">
    <location>
        <begin position="315"/>
        <end position="382"/>
    </location>
</feature>
<dbReference type="PANTHER" id="PTHR14336:SF8">
    <property type="entry name" value="PROTEIN OPY1"/>
    <property type="match status" value="1"/>
</dbReference>
<accession>Q55UT6</accession>
<dbReference type="InterPro" id="IPR011993">
    <property type="entry name" value="PH-like_dom_sf"/>
</dbReference>
<dbReference type="GO" id="GO:0043325">
    <property type="term" value="F:phosphatidylinositol-3,4-bisphosphate binding"/>
    <property type="evidence" value="ECO:0000318"/>
    <property type="project" value="GO_Central"/>
</dbReference>
<feature type="compositionally biased region" description="Low complexity" evidence="1">
    <location>
        <begin position="597"/>
        <end position="606"/>
    </location>
</feature>
<feature type="compositionally biased region" description="Low complexity" evidence="1">
    <location>
        <begin position="555"/>
        <end position="579"/>
    </location>
</feature>